<organism evidence="2 3">
    <name type="scientific">Kushneria marisflavi</name>
    <dbReference type="NCBI Taxonomy" id="157779"/>
    <lineage>
        <taxon>Bacteria</taxon>
        <taxon>Pseudomonadati</taxon>
        <taxon>Pseudomonadota</taxon>
        <taxon>Gammaproteobacteria</taxon>
        <taxon>Oceanospirillales</taxon>
        <taxon>Halomonadaceae</taxon>
        <taxon>Kushneria</taxon>
    </lineage>
</organism>
<accession>A0A240ULT0</accession>
<sequence>MSDMNFERMIEQLTPQMYEGLKRGVELGKWPDGHALSAEQRELCLEAILRFEAKHDVAPEQRTGHIDHHGCGSDKHGEAKGDTIKWVN</sequence>
<dbReference type="InterPro" id="IPR009749">
    <property type="entry name" value="DUF1315"/>
</dbReference>
<dbReference type="KEGG" id="kma:B9H00_01905"/>
<keyword evidence="3" id="KW-1185">Reference proteome</keyword>
<dbReference type="OrthoDB" id="5616307at2"/>
<dbReference type="RefSeq" id="WP_086899234.1">
    <property type="nucleotide sequence ID" value="NZ_CP021358.1"/>
</dbReference>
<evidence type="ECO:0000313" key="3">
    <source>
        <dbReference type="Proteomes" id="UP000194457"/>
    </source>
</evidence>
<reference evidence="2 3" key="1">
    <citation type="submission" date="2017-05" db="EMBL/GenBank/DDBJ databases">
        <authorList>
            <person name="Song R."/>
            <person name="Chenine A.L."/>
            <person name="Ruprecht R.M."/>
        </authorList>
    </citation>
    <scope>NUCLEOTIDE SEQUENCE [LARGE SCALE GENOMIC DNA]</scope>
    <source>
        <strain evidence="2">SW32</strain>
    </source>
</reference>
<dbReference type="EMBL" id="CP021358">
    <property type="protein sequence ID" value="ART61979.1"/>
    <property type="molecule type" value="Genomic_DNA"/>
</dbReference>
<proteinExistence type="predicted"/>
<evidence type="ECO:0000256" key="1">
    <source>
        <dbReference type="SAM" id="MobiDB-lite"/>
    </source>
</evidence>
<dbReference type="AlphaFoldDB" id="A0A240ULT0"/>
<protein>
    <submittedName>
        <fullName evidence="2">Uncharacterized protein</fullName>
    </submittedName>
</protein>
<name>A0A240ULT0_9GAMM</name>
<feature type="region of interest" description="Disordered" evidence="1">
    <location>
        <begin position="60"/>
        <end position="88"/>
    </location>
</feature>
<gene>
    <name evidence="2" type="ORF">B9H00_01905</name>
</gene>
<evidence type="ECO:0000313" key="2">
    <source>
        <dbReference type="EMBL" id="ART61979.1"/>
    </source>
</evidence>
<dbReference type="Proteomes" id="UP000194457">
    <property type="component" value="Chromosome"/>
</dbReference>
<dbReference type="Pfam" id="PF07023">
    <property type="entry name" value="DUF1315"/>
    <property type="match status" value="1"/>
</dbReference>